<dbReference type="InterPro" id="IPR008949">
    <property type="entry name" value="Isoprenoid_synthase_dom_sf"/>
</dbReference>
<evidence type="ECO:0000256" key="2">
    <source>
        <dbReference type="ARBA" id="ARBA00006706"/>
    </source>
</evidence>
<evidence type="ECO:0000313" key="8">
    <source>
        <dbReference type="EMBL" id="STO97231.1"/>
    </source>
</evidence>
<dbReference type="GO" id="GO:0016114">
    <property type="term" value="P:terpenoid biosynthetic process"/>
    <property type="evidence" value="ECO:0007669"/>
    <property type="project" value="UniProtKB-ARBA"/>
</dbReference>
<keyword evidence="5" id="KW-0460">Magnesium</keyword>
<dbReference type="PANTHER" id="PTHR43281">
    <property type="entry name" value="FARNESYL DIPHOSPHATE SYNTHASE"/>
    <property type="match status" value="1"/>
</dbReference>
<evidence type="ECO:0000256" key="1">
    <source>
        <dbReference type="ARBA" id="ARBA00001946"/>
    </source>
</evidence>
<dbReference type="GO" id="GO:0046872">
    <property type="term" value="F:metal ion binding"/>
    <property type="evidence" value="ECO:0007669"/>
    <property type="project" value="UniProtKB-KW"/>
</dbReference>
<dbReference type="PANTHER" id="PTHR43281:SF1">
    <property type="entry name" value="FARNESYL DIPHOSPHATE SYNTHASE"/>
    <property type="match status" value="1"/>
</dbReference>
<proteinExistence type="inferred from homology"/>
<dbReference type="AlphaFoldDB" id="A0A377J427"/>
<dbReference type="InterPro" id="IPR000092">
    <property type="entry name" value="Polyprenyl_synt"/>
</dbReference>
<sequence>MQYQQSMKEFEQFLQASAPQIPSFHPYFATAFWEMLLYGGKRFRPNLLLAVVSGLRPIMTKNAFLPALALECLHTYSLIHDDLPCMDNASLRRGKPTLHTTYDEVSATLVGDGLNTYAFYLLSCAKLDPSVQIQLVKELAYAGGIGGMVIGQALDCHFENQALPLEQLQEIHSNKTAKLIAASLKMGAIIANAADPLTQDLWDFGLRLGLFFQIRDDVIDAVQEAAQAGKPTRNDGQKNSYVNLLGLAQAKELLQAESSALATSIEAFPKPIAKNLSMLLGDYFKEIV</sequence>
<keyword evidence="4" id="KW-0479">Metal-binding</keyword>
<dbReference type="CDD" id="cd00685">
    <property type="entry name" value="Trans_IPPS_HT"/>
    <property type="match status" value="1"/>
</dbReference>
<dbReference type="Pfam" id="PF00348">
    <property type="entry name" value="polyprenyl_synt"/>
    <property type="match status" value="1"/>
</dbReference>
<evidence type="ECO:0000256" key="4">
    <source>
        <dbReference type="ARBA" id="ARBA00022723"/>
    </source>
</evidence>
<evidence type="ECO:0000256" key="7">
    <source>
        <dbReference type="RuleBase" id="RU004466"/>
    </source>
</evidence>
<dbReference type="OrthoDB" id="9805316at2"/>
<dbReference type="PROSITE" id="PS00723">
    <property type="entry name" value="POLYPRENYL_SYNTHASE_1"/>
    <property type="match status" value="1"/>
</dbReference>
<comment type="similarity">
    <text evidence="2 7">Belongs to the FPP/GGPP synthase family.</text>
</comment>
<protein>
    <submittedName>
        <fullName evidence="8">Geranyltranstransferase</fullName>
        <ecNumber evidence="8">2.5.1.10</ecNumber>
    </submittedName>
</protein>
<comment type="cofactor">
    <cofactor evidence="1">
        <name>Mg(2+)</name>
        <dbReference type="ChEBI" id="CHEBI:18420"/>
    </cofactor>
</comment>
<dbReference type="PROSITE" id="PS00444">
    <property type="entry name" value="POLYPRENYL_SYNTHASE_2"/>
    <property type="match status" value="1"/>
</dbReference>
<gene>
    <name evidence="8" type="primary">ispA</name>
    <name evidence="8" type="ORF">NCTC12410_01056</name>
</gene>
<dbReference type="RefSeq" id="WP_115011484.1">
    <property type="nucleotide sequence ID" value="NZ_UGHV01000001.1"/>
</dbReference>
<keyword evidence="6" id="KW-0414">Isoprene biosynthesis</keyword>
<dbReference type="InterPro" id="IPR033749">
    <property type="entry name" value="Polyprenyl_synt_CS"/>
</dbReference>
<dbReference type="FunFam" id="1.10.600.10:FF:000001">
    <property type="entry name" value="Geranylgeranyl diphosphate synthase"/>
    <property type="match status" value="1"/>
</dbReference>
<accession>A0A377J427</accession>
<reference evidence="8 9" key="1">
    <citation type="submission" date="2018-06" db="EMBL/GenBank/DDBJ databases">
        <authorList>
            <consortium name="Pathogen Informatics"/>
            <person name="Doyle S."/>
        </authorList>
    </citation>
    <scope>NUCLEOTIDE SEQUENCE [LARGE SCALE GENOMIC DNA]</scope>
    <source>
        <strain evidence="8 9">NCTC12410</strain>
    </source>
</reference>
<dbReference type="Proteomes" id="UP000254841">
    <property type="component" value="Unassembled WGS sequence"/>
</dbReference>
<name>A0A377J427_9HELI</name>
<evidence type="ECO:0000256" key="5">
    <source>
        <dbReference type="ARBA" id="ARBA00022842"/>
    </source>
</evidence>
<evidence type="ECO:0000256" key="3">
    <source>
        <dbReference type="ARBA" id="ARBA00022679"/>
    </source>
</evidence>
<dbReference type="SUPFAM" id="SSF48576">
    <property type="entry name" value="Terpenoid synthases"/>
    <property type="match status" value="1"/>
</dbReference>
<evidence type="ECO:0000256" key="6">
    <source>
        <dbReference type="ARBA" id="ARBA00023229"/>
    </source>
</evidence>
<dbReference type="SFLD" id="SFLDS00005">
    <property type="entry name" value="Isoprenoid_Synthase_Type_I"/>
    <property type="match status" value="1"/>
</dbReference>
<evidence type="ECO:0000313" key="9">
    <source>
        <dbReference type="Proteomes" id="UP000254841"/>
    </source>
</evidence>
<dbReference type="GO" id="GO:0004337">
    <property type="term" value="F:(2E,6E)-farnesyl diphosphate synthase activity"/>
    <property type="evidence" value="ECO:0007669"/>
    <property type="project" value="UniProtKB-EC"/>
</dbReference>
<dbReference type="Gene3D" id="1.10.600.10">
    <property type="entry name" value="Farnesyl Diphosphate Synthase"/>
    <property type="match status" value="1"/>
</dbReference>
<dbReference type="EC" id="2.5.1.10" evidence="8"/>
<dbReference type="EMBL" id="UGHV01000001">
    <property type="protein sequence ID" value="STO97231.1"/>
    <property type="molecule type" value="Genomic_DNA"/>
</dbReference>
<keyword evidence="3 7" id="KW-0808">Transferase</keyword>
<organism evidence="8 9">
    <name type="scientific">Helicobacter canis</name>
    <dbReference type="NCBI Taxonomy" id="29419"/>
    <lineage>
        <taxon>Bacteria</taxon>
        <taxon>Pseudomonadati</taxon>
        <taxon>Campylobacterota</taxon>
        <taxon>Epsilonproteobacteria</taxon>
        <taxon>Campylobacterales</taxon>
        <taxon>Helicobacteraceae</taxon>
        <taxon>Helicobacter</taxon>
    </lineage>
</organism>
<dbReference type="SFLD" id="SFLDG01017">
    <property type="entry name" value="Polyprenyl_Transferase_Like"/>
    <property type="match status" value="1"/>
</dbReference>